<proteinExistence type="predicted"/>
<keyword evidence="1" id="KW-0812">Transmembrane</keyword>
<protein>
    <submittedName>
        <fullName evidence="2">Uncharacterized protein</fullName>
    </submittedName>
</protein>
<accession>A0A5C3MQC4</accession>
<keyword evidence="1" id="KW-1133">Transmembrane helix</keyword>
<organism evidence="2 3">
    <name type="scientific">Heliocybe sulcata</name>
    <dbReference type="NCBI Taxonomy" id="5364"/>
    <lineage>
        <taxon>Eukaryota</taxon>
        <taxon>Fungi</taxon>
        <taxon>Dikarya</taxon>
        <taxon>Basidiomycota</taxon>
        <taxon>Agaricomycotina</taxon>
        <taxon>Agaricomycetes</taxon>
        <taxon>Gloeophyllales</taxon>
        <taxon>Gloeophyllaceae</taxon>
        <taxon>Heliocybe</taxon>
    </lineage>
</organism>
<keyword evidence="3" id="KW-1185">Reference proteome</keyword>
<dbReference type="AlphaFoldDB" id="A0A5C3MQC4"/>
<keyword evidence="1" id="KW-0472">Membrane</keyword>
<evidence type="ECO:0000256" key="1">
    <source>
        <dbReference type="SAM" id="Phobius"/>
    </source>
</evidence>
<sequence>MPGTGRGYAACGAAVTAVNSKPTLAHPCRRSFWVAAISGYSGNIARTDHVTALILRKGSLTFGAALLGLFMNFGVPAASHSALRSWVYMKLRISG</sequence>
<name>A0A5C3MQC4_9AGAM</name>
<evidence type="ECO:0000313" key="3">
    <source>
        <dbReference type="Proteomes" id="UP000305948"/>
    </source>
</evidence>
<feature type="transmembrane region" description="Helical" evidence="1">
    <location>
        <begin position="60"/>
        <end position="83"/>
    </location>
</feature>
<dbReference type="Proteomes" id="UP000305948">
    <property type="component" value="Unassembled WGS sequence"/>
</dbReference>
<dbReference type="EMBL" id="ML213529">
    <property type="protein sequence ID" value="TFK46546.1"/>
    <property type="molecule type" value="Genomic_DNA"/>
</dbReference>
<reference evidence="2 3" key="1">
    <citation type="journal article" date="2019" name="Nat. Ecol. Evol.">
        <title>Megaphylogeny resolves global patterns of mushroom evolution.</title>
        <authorList>
            <person name="Varga T."/>
            <person name="Krizsan K."/>
            <person name="Foldi C."/>
            <person name="Dima B."/>
            <person name="Sanchez-Garcia M."/>
            <person name="Sanchez-Ramirez S."/>
            <person name="Szollosi G.J."/>
            <person name="Szarkandi J.G."/>
            <person name="Papp V."/>
            <person name="Albert L."/>
            <person name="Andreopoulos W."/>
            <person name="Angelini C."/>
            <person name="Antonin V."/>
            <person name="Barry K.W."/>
            <person name="Bougher N.L."/>
            <person name="Buchanan P."/>
            <person name="Buyck B."/>
            <person name="Bense V."/>
            <person name="Catcheside P."/>
            <person name="Chovatia M."/>
            <person name="Cooper J."/>
            <person name="Damon W."/>
            <person name="Desjardin D."/>
            <person name="Finy P."/>
            <person name="Geml J."/>
            <person name="Haridas S."/>
            <person name="Hughes K."/>
            <person name="Justo A."/>
            <person name="Karasinski D."/>
            <person name="Kautmanova I."/>
            <person name="Kiss B."/>
            <person name="Kocsube S."/>
            <person name="Kotiranta H."/>
            <person name="LaButti K.M."/>
            <person name="Lechner B.E."/>
            <person name="Liimatainen K."/>
            <person name="Lipzen A."/>
            <person name="Lukacs Z."/>
            <person name="Mihaltcheva S."/>
            <person name="Morgado L.N."/>
            <person name="Niskanen T."/>
            <person name="Noordeloos M.E."/>
            <person name="Ohm R.A."/>
            <person name="Ortiz-Santana B."/>
            <person name="Ovrebo C."/>
            <person name="Racz N."/>
            <person name="Riley R."/>
            <person name="Savchenko A."/>
            <person name="Shiryaev A."/>
            <person name="Soop K."/>
            <person name="Spirin V."/>
            <person name="Szebenyi C."/>
            <person name="Tomsovsky M."/>
            <person name="Tulloss R.E."/>
            <person name="Uehling J."/>
            <person name="Grigoriev I.V."/>
            <person name="Vagvolgyi C."/>
            <person name="Papp T."/>
            <person name="Martin F.M."/>
            <person name="Miettinen O."/>
            <person name="Hibbett D.S."/>
            <person name="Nagy L.G."/>
        </authorList>
    </citation>
    <scope>NUCLEOTIDE SEQUENCE [LARGE SCALE GENOMIC DNA]</scope>
    <source>
        <strain evidence="2 3">OMC1185</strain>
    </source>
</reference>
<gene>
    <name evidence="2" type="ORF">OE88DRAFT_1667580</name>
</gene>
<evidence type="ECO:0000313" key="2">
    <source>
        <dbReference type="EMBL" id="TFK46546.1"/>
    </source>
</evidence>